<name>A0A2P2NFX9_RHIMU</name>
<dbReference type="EMBL" id="GGEC01060898">
    <property type="protein sequence ID" value="MBX41382.1"/>
    <property type="molecule type" value="Transcribed_RNA"/>
</dbReference>
<dbReference type="AlphaFoldDB" id="A0A2P2NFX9"/>
<reference evidence="1" key="1">
    <citation type="submission" date="2018-02" db="EMBL/GenBank/DDBJ databases">
        <title>Rhizophora mucronata_Transcriptome.</title>
        <authorList>
            <person name="Meera S.P."/>
            <person name="Sreeshan A."/>
            <person name="Augustine A."/>
        </authorList>
    </citation>
    <scope>NUCLEOTIDE SEQUENCE</scope>
    <source>
        <tissue evidence="1">Leaf</tissue>
    </source>
</reference>
<sequence length="50" mass="5792">MEFYTINGEYKRLGKKVGGGKGEPLPWLSFFFPPLMERNCCTICCIMEQK</sequence>
<evidence type="ECO:0000313" key="1">
    <source>
        <dbReference type="EMBL" id="MBX41382.1"/>
    </source>
</evidence>
<organism evidence="1">
    <name type="scientific">Rhizophora mucronata</name>
    <name type="common">Asiatic mangrove</name>
    <dbReference type="NCBI Taxonomy" id="61149"/>
    <lineage>
        <taxon>Eukaryota</taxon>
        <taxon>Viridiplantae</taxon>
        <taxon>Streptophyta</taxon>
        <taxon>Embryophyta</taxon>
        <taxon>Tracheophyta</taxon>
        <taxon>Spermatophyta</taxon>
        <taxon>Magnoliopsida</taxon>
        <taxon>eudicotyledons</taxon>
        <taxon>Gunneridae</taxon>
        <taxon>Pentapetalae</taxon>
        <taxon>rosids</taxon>
        <taxon>fabids</taxon>
        <taxon>Malpighiales</taxon>
        <taxon>Rhizophoraceae</taxon>
        <taxon>Rhizophora</taxon>
    </lineage>
</organism>
<accession>A0A2P2NFX9</accession>
<proteinExistence type="predicted"/>
<protein>
    <submittedName>
        <fullName evidence="1">Uncharacterized protein</fullName>
    </submittedName>
</protein>